<evidence type="ECO:0000259" key="4">
    <source>
        <dbReference type="Pfam" id="PF13525"/>
    </source>
</evidence>
<comment type="similarity">
    <text evidence="2">Belongs to the CpoB family.</text>
</comment>
<gene>
    <name evidence="2" type="primary">cpoB</name>
    <name evidence="6" type="ORF">TVD_10380</name>
</gene>
<feature type="chain" id="PRO_5009983730" description="Cell division coordinator CpoB" evidence="2">
    <location>
        <begin position="21"/>
        <end position="249"/>
    </location>
</feature>
<keyword evidence="2" id="KW-0175">Coiled coil</keyword>
<evidence type="ECO:0000256" key="1">
    <source>
        <dbReference type="ARBA" id="ARBA00022729"/>
    </source>
</evidence>
<dbReference type="Pfam" id="PF13525">
    <property type="entry name" value="YfiO"/>
    <property type="match status" value="1"/>
</dbReference>
<dbReference type="GO" id="GO:0030288">
    <property type="term" value="C:outer membrane-bounded periplasmic space"/>
    <property type="evidence" value="ECO:0007669"/>
    <property type="project" value="UniProtKB-UniRule"/>
</dbReference>
<dbReference type="AlphaFoldDB" id="A0A0G3G5E4"/>
<name>A0A0G3G5E4_9GAMM</name>
<proteinExistence type="inferred from homology"/>
<dbReference type="Proteomes" id="UP000064201">
    <property type="component" value="Chromosome"/>
</dbReference>
<dbReference type="HAMAP" id="MF_02066">
    <property type="entry name" value="CpoB"/>
    <property type="match status" value="1"/>
</dbReference>
<dbReference type="GO" id="GO:0070206">
    <property type="term" value="P:protein trimerization"/>
    <property type="evidence" value="ECO:0007669"/>
    <property type="project" value="InterPro"/>
</dbReference>
<dbReference type="InterPro" id="IPR034706">
    <property type="entry name" value="CpoB"/>
</dbReference>
<keyword evidence="2" id="KW-0132">Cell division</keyword>
<keyword evidence="2" id="KW-0131">Cell cycle</keyword>
<evidence type="ECO:0000259" key="5">
    <source>
        <dbReference type="Pfam" id="PF16331"/>
    </source>
</evidence>
<feature type="signal peptide" evidence="2">
    <location>
        <begin position="1"/>
        <end position="20"/>
    </location>
</feature>
<dbReference type="Gene3D" id="1.20.5.110">
    <property type="match status" value="1"/>
</dbReference>
<evidence type="ECO:0000256" key="3">
    <source>
        <dbReference type="PROSITE-ProRule" id="PRU00339"/>
    </source>
</evidence>
<keyword evidence="1 2" id="KW-0732">Signal</keyword>
<dbReference type="PROSITE" id="PS50005">
    <property type="entry name" value="TPR"/>
    <property type="match status" value="1"/>
</dbReference>
<dbReference type="Gene3D" id="1.25.40.10">
    <property type="entry name" value="Tetratricopeptide repeat domain"/>
    <property type="match status" value="1"/>
</dbReference>
<dbReference type="InterPro" id="IPR039565">
    <property type="entry name" value="BamD-like"/>
</dbReference>
<dbReference type="Pfam" id="PF13174">
    <property type="entry name" value="TPR_6"/>
    <property type="match status" value="1"/>
</dbReference>
<dbReference type="PATRIC" id="fig|106634.4.peg.2121"/>
<dbReference type="InterPro" id="IPR019734">
    <property type="entry name" value="TPR_rpt"/>
</dbReference>
<protein>
    <recommendedName>
        <fullName evidence="2">Cell division coordinator CpoB</fullName>
    </recommendedName>
</protein>
<feature type="domain" description="YbgF trimerisation" evidence="5">
    <location>
        <begin position="34"/>
        <end position="106"/>
    </location>
</feature>
<comment type="function">
    <text evidence="2">Mediates coordination of peptidoglycan synthesis and outer membrane constriction during cell division.</text>
</comment>
<keyword evidence="7" id="KW-1185">Reference proteome</keyword>
<evidence type="ECO:0000313" key="7">
    <source>
        <dbReference type="Proteomes" id="UP000064201"/>
    </source>
</evidence>
<feature type="domain" description="Outer membrane lipoprotein BamD-like" evidence="4">
    <location>
        <begin position="122"/>
        <end position="195"/>
    </location>
</feature>
<dbReference type="GO" id="GO:0043093">
    <property type="term" value="P:FtsZ-dependent cytokinesis"/>
    <property type="evidence" value="ECO:0007669"/>
    <property type="project" value="UniProtKB-UniRule"/>
</dbReference>
<dbReference type="Pfam" id="PF16331">
    <property type="entry name" value="TolA_bind_tri"/>
    <property type="match status" value="1"/>
</dbReference>
<comment type="subcellular location">
    <subcellularLocation>
        <location evidence="2">Periplasm</location>
    </subcellularLocation>
</comment>
<keyword evidence="2" id="KW-0574">Periplasm</keyword>
<dbReference type="KEGG" id="tvr:TVD_10380"/>
<dbReference type="EMBL" id="CP011367">
    <property type="protein sequence ID" value="AKJ96485.1"/>
    <property type="molecule type" value="Genomic_DNA"/>
</dbReference>
<dbReference type="NCBIfam" id="TIGR02795">
    <property type="entry name" value="tol_pal_ybgF"/>
    <property type="match status" value="1"/>
</dbReference>
<keyword evidence="3" id="KW-0802">TPR repeat</keyword>
<dbReference type="OrthoDB" id="9768142at2"/>
<evidence type="ECO:0000256" key="2">
    <source>
        <dbReference type="HAMAP-Rule" id="MF_02066"/>
    </source>
</evidence>
<dbReference type="STRING" id="106634.TVD_10380"/>
<evidence type="ECO:0000313" key="6">
    <source>
        <dbReference type="EMBL" id="AKJ96485.1"/>
    </source>
</evidence>
<dbReference type="InterPro" id="IPR011990">
    <property type="entry name" value="TPR-like_helical_dom_sf"/>
</dbReference>
<reference evidence="6 7" key="1">
    <citation type="submission" date="2015-04" db="EMBL/GenBank/DDBJ databases">
        <title>Complete Sequence for the Genome of the Thioalkalivibrio versutus D301.</title>
        <authorList>
            <person name="Mu T."/>
            <person name="Zhou J."/>
            <person name="Xu X."/>
        </authorList>
    </citation>
    <scope>NUCLEOTIDE SEQUENCE [LARGE SCALE GENOMIC DNA]</scope>
    <source>
        <strain evidence="6 7">D301</strain>
    </source>
</reference>
<organism evidence="6 7">
    <name type="scientific">Thioalkalivibrio versutus</name>
    <dbReference type="NCBI Taxonomy" id="106634"/>
    <lineage>
        <taxon>Bacteria</taxon>
        <taxon>Pseudomonadati</taxon>
        <taxon>Pseudomonadota</taxon>
        <taxon>Gammaproteobacteria</taxon>
        <taxon>Chromatiales</taxon>
        <taxon>Ectothiorhodospiraceae</taxon>
        <taxon>Thioalkalivibrio</taxon>
    </lineage>
</organism>
<sequence precursor="true">MLAVTFALAPLALVPGTAGAQDDTVFATQSQIRQLERRLERVERVLDSSAMNELLQVSESLSRDLRELRGEVETLRHEMNRLSTRQRDQFRHLDERVGAFESGAVATDAAPREEVVELDLPEADEQAAYQAAFDDLMAGDYTTAMRKLEQFIEDYPEGNFTANAWYWLAEAKYASGEFEAALEDFERLREDFPESDKGGDALLKIGYAHYELQNFDAAREALEAVRADYGGTTLDRLARERLRRIEDSQ</sequence>
<accession>A0A0G3G5E4</accession>
<feature type="coiled-coil region" evidence="2">
    <location>
        <begin position="25"/>
        <end position="85"/>
    </location>
</feature>
<dbReference type="InterPro" id="IPR014162">
    <property type="entry name" value="CpoB_C"/>
</dbReference>
<dbReference type="SUPFAM" id="SSF48452">
    <property type="entry name" value="TPR-like"/>
    <property type="match status" value="1"/>
</dbReference>
<feature type="repeat" description="TPR" evidence="3">
    <location>
        <begin position="162"/>
        <end position="195"/>
    </location>
</feature>
<dbReference type="InterPro" id="IPR032519">
    <property type="entry name" value="YbgF_tri"/>
</dbReference>